<protein>
    <submittedName>
        <fullName evidence="2">CoA-binding protein</fullName>
    </submittedName>
</protein>
<dbReference type="InterPro" id="IPR036291">
    <property type="entry name" value="NAD(P)-bd_dom_sf"/>
</dbReference>
<comment type="caution">
    <text evidence="2">The sequence shown here is derived from an EMBL/GenBank/DDBJ whole genome shotgun (WGS) entry which is preliminary data.</text>
</comment>
<dbReference type="AlphaFoldDB" id="A0A323UVK2"/>
<dbReference type="RefSeq" id="WP_110526665.1">
    <property type="nucleotide sequence ID" value="NZ_QKOE01000012.1"/>
</dbReference>
<dbReference type="SUPFAM" id="SSF51735">
    <property type="entry name" value="NAD(P)-binding Rossmann-fold domains"/>
    <property type="match status" value="1"/>
</dbReference>
<reference evidence="2 3" key="1">
    <citation type="submission" date="2018-06" db="EMBL/GenBank/DDBJ databases">
        <title>Azoarcus communis strain SWub3 genome.</title>
        <authorList>
            <person name="Zorraquino Salvo V."/>
            <person name="Toubiana D."/>
            <person name="Blumwald E."/>
        </authorList>
    </citation>
    <scope>NUCLEOTIDE SEQUENCE [LARGE SCALE GENOMIC DNA]</scope>
    <source>
        <strain evidence="2 3">SWub3</strain>
    </source>
</reference>
<evidence type="ECO:0000313" key="3">
    <source>
        <dbReference type="Proteomes" id="UP000248259"/>
    </source>
</evidence>
<dbReference type="Pfam" id="PF13380">
    <property type="entry name" value="CoA_binding_2"/>
    <property type="match status" value="1"/>
</dbReference>
<name>A0A323UVK2_9RHOO</name>
<dbReference type="PANTHER" id="PTHR33303">
    <property type="entry name" value="CYTOPLASMIC PROTEIN-RELATED"/>
    <property type="match status" value="1"/>
</dbReference>
<dbReference type="Proteomes" id="UP000248259">
    <property type="component" value="Unassembled WGS sequence"/>
</dbReference>
<proteinExistence type="predicted"/>
<feature type="domain" description="CoA-binding" evidence="1">
    <location>
        <begin position="11"/>
        <end position="104"/>
    </location>
</feature>
<dbReference type="SMART" id="SM00881">
    <property type="entry name" value="CoA_binding"/>
    <property type="match status" value="1"/>
</dbReference>
<dbReference type="Gene3D" id="3.40.50.720">
    <property type="entry name" value="NAD(P)-binding Rossmann-like Domain"/>
    <property type="match status" value="1"/>
</dbReference>
<dbReference type="EMBL" id="QKOE01000012">
    <property type="protein sequence ID" value="PZA15680.1"/>
    <property type="molecule type" value="Genomic_DNA"/>
</dbReference>
<sequence>MIDTDDALRHLLEKTRTIAVVGLSPNPARASHEVAQYLMTQGYIIIPVNPACDQVLGLKCHASLRDISGRVDLIDVFRRSEEVDAIVDDAIAIGAGAVWLQLGVIAPQALQRAEAAGLQTVMDRCTKIDHRRLLG</sequence>
<dbReference type="InterPro" id="IPR003781">
    <property type="entry name" value="CoA-bd"/>
</dbReference>
<evidence type="ECO:0000259" key="1">
    <source>
        <dbReference type="SMART" id="SM00881"/>
    </source>
</evidence>
<evidence type="ECO:0000313" key="2">
    <source>
        <dbReference type="EMBL" id="PZA15680.1"/>
    </source>
</evidence>
<accession>A0A323UVK2</accession>
<keyword evidence="3" id="KW-1185">Reference proteome</keyword>
<dbReference type="OrthoDB" id="9804695at2"/>
<organism evidence="2 3">
    <name type="scientific">Parazoarcus communis SWub3 = DSM 12120</name>
    <dbReference type="NCBI Taxonomy" id="1121029"/>
    <lineage>
        <taxon>Bacteria</taxon>
        <taxon>Pseudomonadati</taxon>
        <taxon>Pseudomonadota</taxon>
        <taxon>Betaproteobacteria</taxon>
        <taxon>Rhodocyclales</taxon>
        <taxon>Zoogloeaceae</taxon>
        <taxon>Parazoarcus</taxon>
    </lineage>
</organism>
<gene>
    <name evidence="2" type="ORF">DNK49_15870</name>
</gene>
<dbReference type="PANTHER" id="PTHR33303:SF2">
    <property type="entry name" value="COA-BINDING DOMAIN-CONTAINING PROTEIN"/>
    <property type="match status" value="1"/>
</dbReference>